<evidence type="ECO:0000313" key="2">
    <source>
        <dbReference type="Proteomes" id="UP000770717"/>
    </source>
</evidence>
<accession>A0A8J6FE96</accession>
<gene>
    <name evidence="1" type="ORF">GDO78_008882</name>
</gene>
<protein>
    <submittedName>
        <fullName evidence="1">Uncharacterized protein</fullName>
    </submittedName>
</protein>
<comment type="caution">
    <text evidence="1">The sequence shown here is derived from an EMBL/GenBank/DDBJ whole genome shotgun (WGS) entry which is preliminary data.</text>
</comment>
<sequence>MVTTSRPALQRKKSFQHLLNVSVLFGKTESINFSDRRNRIMDAAGPTNVNANSYSLPGLHVTSPCCNTLLVNYYTRQLPRNLAALHLYICCQNQERIPSVESRSNPPT</sequence>
<reference evidence="1" key="1">
    <citation type="thesis" date="2020" institute="ProQuest LLC" country="789 East Eisenhower Parkway, Ann Arbor, MI, USA">
        <title>Comparative Genomics and Chromosome Evolution.</title>
        <authorList>
            <person name="Mudd A.B."/>
        </authorList>
    </citation>
    <scope>NUCLEOTIDE SEQUENCE</scope>
    <source>
        <strain evidence="1">HN-11 Male</strain>
        <tissue evidence="1">Kidney and liver</tissue>
    </source>
</reference>
<keyword evidence="2" id="KW-1185">Reference proteome</keyword>
<name>A0A8J6FE96_ELECQ</name>
<dbReference type="AlphaFoldDB" id="A0A8J6FE96"/>
<organism evidence="1 2">
    <name type="scientific">Eleutherodactylus coqui</name>
    <name type="common">Puerto Rican coqui</name>
    <dbReference type="NCBI Taxonomy" id="57060"/>
    <lineage>
        <taxon>Eukaryota</taxon>
        <taxon>Metazoa</taxon>
        <taxon>Chordata</taxon>
        <taxon>Craniata</taxon>
        <taxon>Vertebrata</taxon>
        <taxon>Euteleostomi</taxon>
        <taxon>Amphibia</taxon>
        <taxon>Batrachia</taxon>
        <taxon>Anura</taxon>
        <taxon>Neobatrachia</taxon>
        <taxon>Hyloidea</taxon>
        <taxon>Eleutherodactylidae</taxon>
        <taxon>Eleutherodactylinae</taxon>
        <taxon>Eleutherodactylus</taxon>
        <taxon>Eleutherodactylus</taxon>
    </lineage>
</organism>
<proteinExistence type="predicted"/>
<dbReference type="Proteomes" id="UP000770717">
    <property type="component" value="Unassembled WGS sequence"/>
</dbReference>
<evidence type="ECO:0000313" key="1">
    <source>
        <dbReference type="EMBL" id="KAG9486024.1"/>
    </source>
</evidence>
<dbReference type="EMBL" id="WNTK01000004">
    <property type="protein sequence ID" value="KAG9486024.1"/>
    <property type="molecule type" value="Genomic_DNA"/>
</dbReference>